<feature type="compositionally biased region" description="Polar residues" evidence="2">
    <location>
        <begin position="724"/>
        <end position="736"/>
    </location>
</feature>
<comment type="similarity">
    <text evidence="1">Belongs to the sel-1 family.</text>
</comment>
<protein>
    <submittedName>
        <fullName evidence="5">ERAD-associated protein</fullName>
    </submittedName>
</protein>
<comment type="caution">
    <text evidence="5">The sequence shown here is derived from an EMBL/GenBank/DDBJ whole genome shotgun (WGS) entry which is preliminary data.</text>
</comment>
<dbReference type="InterPro" id="IPR011990">
    <property type="entry name" value="TPR-like_helical_dom_sf"/>
</dbReference>
<accession>A0A8H3EPI3</accession>
<organism evidence="5 6">
    <name type="scientific">Alectoria fallacina</name>
    <dbReference type="NCBI Taxonomy" id="1903189"/>
    <lineage>
        <taxon>Eukaryota</taxon>
        <taxon>Fungi</taxon>
        <taxon>Dikarya</taxon>
        <taxon>Ascomycota</taxon>
        <taxon>Pezizomycotina</taxon>
        <taxon>Lecanoromycetes</taxon>
        <taxon>OSLEUM clade</taxon>
        <taxon>Lecanoromycetidae</taxon>
        <taxon>Lecanorales</taxon>
        <taxon>Lecanorineae</taxon>
        <taxon>Parmeliaceae</taxon>
        <taxon>Alectoria</taxon>
    </lineage>
</organism>
<feature type="region of interest" description="Disordered" evidence="2">
    <location>
        <begin position="715"/>
        <end position="741"/>
    </location>
</feature>
<evidence type="ECO:0000313" key="6">
    <source>
        <dbReference type="Proteomes" id="UP000664203"/>
    </source>
</evidence>
<dbReference type="Gene3D" id="1.25.40.10">
    <property type="entry name" value="Tetratricopeptide repeat domain"/>
    <property type="match status" value="3"/>
</dbReference>
<dbReference type="GO" id="GO:0005789">
    <property type="term" value="C:endoplasmic reticulum membrane"/>
    <property type="evidence" value="ECO:0007669"/>
    <property type="project" value="TreeGrafter"/>
</dbReference>
<dbReference type="SMART" id="SM00671">
    <property type="entry name" value="SEL1"/>
    <property type="match status" value="11"/>
</dbReference>
<proteinExistence type="inferred from homology"/>
<feature type="region of interest" description="Disordered" evidence="2">
    <location>
        <begin position="819"/>
        <end position="871"/>
    </location>
</feature>
<dbReference type="AlphaFoldDB" id="A0A8H3EPI3"/>
<reference evidence="5" key="1">
    <citation type="submission" date="2021-03" db="EMBL/GenBank/DDBJ databases">
        <authorList>
            <person name="Tagirdzhanova G."/>
        </authorList>
    </citation>
    <scope>NUCLEOTIDE SEQUENCE</scope>
</reference>
<dbReference type="GO" id="GO:0036503">
    <property type="term" value="P:ERAD pathway"/>
    <property type="evidence" value="ECO:0007669"/>
    <property type="project" value="TreeGrafter"/>
</dbReference>
<feature type="transmembrane region" description="Helical" evidence="3">
    <location>
        <begin position="791"/>
        <end position="810"/>
    </location>
</feature>
<gene>
    <name evidence="5" type="primary">HRD3_1</name>
    <name evidence="5" type="ORF">ALECFALPRED_007052</name>
</gene>
<evidence type="ECO:0000256" key="3">
    <source>
        <dbReference type="SAM" id="Phobius"/>
    </source>
</evidence>
<evidence type="ECO:0000256" key="2">
    <source>
        <dbReference type="SAM" id="MobiDB-lite"/>
    </source>
</evidence>
<keyword evidence="3" id="KW-1133">Transmembrane helix</keyword>
<dbReference type="InterPro" id="IPR006597">
    <property type="entry name" value="Sel1-like"/>
</dbReference>
<dbReference type="EMBL" id="CAJPDR010000046">
    <property type="protein sequence ID" value="CAF9911021.1"/>
    <property type="molecule type" value="Genomic_DNA"/>
</dbReference>
<feature type="chain" id="PRO_5034916960" evidence="4">
    <location>
        <begin position="23"/>
        <end position="871"/>
    </location>
</feature>
<feature type="signal peptide" evidence="4">
    <location>
        <begin position="1"/>
        <end position="22"/>
    </location>
</feature>
<keyword evidence="6" id="KW-1185">Reference proteome</keyword>
<evidence type="ECO:0000313" key="5">
    <source>
        <dbReference type="EMBL" id="CAF9911021.1"/>
    </source>
</evidence>
<keyword evidence="4" id="KW-0732">Signal</keyword>
<keyword evidence="3" id="KW-0812">Transmembrane</keyword>
<dbReference type="PANTHER" id="PTHR11102:SF147">
    <property type="entry name" value="SEL1L ADAPTOR SUBUNIT OF ERAD E3 UBIQUITIN LIGASE"/>
    <property type="match status" value="1"/>
</dbReference>
<evidence type="ECO:0000256" key="1">
    <source>
        <dbReference type="ARBA" id="ARBA00038101"/>
    </source>
</evidence>
<sequence>MHNRWLRLICLSIWFFYIKTHAEILSDPDNNVVNEQQAGGNPALEAHDNPEAVTQWQQTGADDGRQSQAASAVQEALGLLQPLQPSRNRFASFDKTAGLLGKTLYYAKEVFVLLFMNGPPKEDYLSPQAKRFSLSKPLAQAVKLLESAAEEKEPDAIFLLAEMGFFGNYTYPRNHKEAFLRYHELASLNGNSSAQHMVGLMYATGIGGAVPRDQAKALTYHTFAAIGDDTRAQMTTAYRHHTGIGAPRNCNEAAHWYKKVADKAIAYSRSGPPGGMLLQKDSYKIADENGGVYGEGASVVSSGVYANKAGPNSDAHADFDDVLEYLDLMSRKGDLKATFSLGRLHYEGSRTMKRSLKTARAYFMIVARKYWQKDGSIRDEDQNVAKIASKAAGYIGRMFLRGESMEQSYEKALTWFRRGVANGDALCQYEMGLMHLHGLGVKRDPLLAADYFKESANQDFASAQVNMGQLFLDQGDINTASRFFDLAARHGHIEAFYHLAEISNNGIGRERSCGMATAYYKMVAEKVESIHSSFDEANRAYEEGDTESALVMFIMAAEQGYESAQANVAYLLDEYKSILSLDSLIPWKRRRSSLLRNAALALIYWTRSAKQSNIDSMVKMGDYYLDGYGIEADMEKAATCYQTAAETHQSAQALWNLGWIHENGLGVEQDFHLAKRFYDQALETNQESYLPVKLSLTKLRMRSFWNTITNGKVKSIQPEPGKLNTETNKPVPNADTQAEPKKEWSLSEWISNFLEEPHPYYHGADDDYDEPLPEGMPGGDDDYYDEIDDSILESLVIVGLAAALAFLVYYRQQRQMTHRRAMETQQGNEPVQPENGIPPEERLPGQQADGGFFPPPDDPNFGQWVAGGVGH</sequence>
<keyword evidence="3" id="KW-0472">Membrane</keyword>
<name>A0A8H3EPI3_9LECA</name>
<dbReference type="Pfam" id="PF08238">
    <property type="entry name" value="Sel1"/>
    <property type="match status" value="11"/>
</dbReference>
<dbReference type="Proteomes" id="UP000664203">
    <property type="component" value="Unassembled WGS sequence"/>
</dbReference>
<dbReference type="OrthoDB" id="27934at2759"/>
<dbReference type="SUPFAM" id="SSF81901">
    <property type="entry name" value="HCP-like"/>
    <property type="match status" value="3"/>
</dbReference>
<dbReference type="InterPro" id="IPR050767">
    <property type="entry name" value="Sel1_AlgK"/>
</dbReference>
<dbReference type="PANTHER" id="PTHR11102">
    <property type="entry name" value="SEL-1-LIKE PROTEIN"/>
    <property type="match status" value="1"/>
</dbReference>
<evidence type="ECO:0000256" key="4">
    <source>
        <dbReference type="SAM" id="SignalP"/>
    </source>
</evidence>